<protein>
    <recommendedName>
        <fullName evidence="2">Asl1-like glycosyl hydrolase catalytic domain-containing protein</fullName>
    </recommendedName>
</protein>
<feature type="signal peptide" evidence="1">
    <location>
        <begin position="1"/>
        <end position="35"/>
    </location>
</feature>
<dbReference type="AlphaFoldDB" id="A0A418KIS7"/>
<dbReference type="Pfam" id="PF11790">
    <property type="entry name" value="Glyco_hydro_cc"/>
    <property type="match status" value="1"/>
</dbReference>
<evidence type="ECO:0000313" key="4">
    <source>
        <dbReference type="Proteomes" id="UP000284057"/>
    </source>
</evidence>
<dbReference type="EMBL" id="QUAL01000374">
    <property type="protein sequence ID" value="RIQ13641.1"/>
    <property type="molecule type" value="Genomic_DNA"/>
</dbReference>
<gene>
    <name evidence="3" type="ORF">DY240_25680</name>
</gene>
<dbReference type="PROSITE" id="PS51318">
    <property type="entry name" value="TAT"/>
    <property type="match status" value="1"/>
</dbReference>
<feature type="domain" description="Asl1-like glycosyl hydrolase catalytic" evidence="2">
    <location>
        <begin position="190"/>
        <end position="304"/>
    </location>
</feature>
<dbReference type="SUPFAM" id="SSF51445">
    <property type="entry name" value="(Trans)glycosidases"/>
    <property type="match status" value="1"/>
</dbReference>
<dbReference type="OrthoDB" id="5242547at2"/>
<reference evidence="3 4" key="1">
    <citation type="submission" date="2018-09" db="EMBL/GenBank/DDBJ databases">
        <title>Isolation, diversity and antifungal activity of actinobacteria from wheat.</title>
        <authorList>
            <person name="Han C."/>
        </authorList>
    </citation>
    <scope>NUCLEOTIDE SEQUENCE [LARGE SCALE GENOMIC DNA]</scope>
    <source>
        <strain evidence="3 4">NEAU-YY265</strain>
    </source>
</reference>
<evidence type="ECO:0000259" key="2">
    <source>
        <dbReference type="Pfam" id="PF11790"/>
    </source>
</evidence>
<dbReference type="Gene3D" id="2.60.120.260">
    <property type="entry name" value="Galactose-binding domain-like"/>
    <property type="match status" value="1"/>
</dbReference>
<keyword evidence="1" id="KW-0732">Signal</keyword>
<name>A0A418KIS7_9ACTN</name>
<sequence length="519" mass="57206">MRPTRRELLKAAGLATAGAALPLPALLSSAGTASAATPLRFGANGHPYNTKAYDADAEPGVPYATQVAMLTAMGMDIYRTDIKTDATGRSTNHTKFLTMQGLLADAGIDCLPMVYDNYSPDISPQENYDRGYALMAGFATNYGHMFTHYNLGNEWELFKQMLTPPEATGHSYNHYDHVKTARAMQWIKGADAGLKSVQPTAKTSVAVKGWFPTWWQRYLLDNVDLDFIDWHWYAEMQRNIGDLPVSGITNIFDWLWSEYGLPIWVSETNERPDDDKSEAENQQRQVNWYHQIRALCAAHPHVEALILYELLNEPLKSDYQEANYGLVEFPNFDPVTMDHTDWRYKKVGRRLVGDDVLIGGFEGPSEGWVLGLGPEFPGATGSFQRNDTYVMGGALAGVLHGDFAGGGNYVQISRPVPNLNLTALTFWVRATTVRRVGLRVTDSTGQTHQQNLTFTPSGAWQEIAVTDFDSGSGYLHFGGANDGVWHGPATRVGLVLDKAGLVAGRTAGGVRFDEVVATV</sequence>
<dbReference type="InterPro" id="IPR017853">
    <property type="entry name" value="GH"/>
</dbReference>
<dbReference type="InterPro" id="IPR006311">
    <property type="entry name" value="TAT_signal"/>
</dbReference>
<comment type="caution">
    <text evidence="3">The sequence shown here is derived from an EMBL/GenBank/DDBJ whole genome shotgun (WGS) entry which is preliminary data.</text>
</comment>
<dbReference type="RefSeq" id="WP_119662533.1">
    <property type="nucleotide sequence ID" value="NZ_QUAL01000374.1"/>
</dbReference>
<feature type="chain" id="PRO_5019128012" description="Asl1-like glycosyl hydrolase catalytic domain-containing protein" evidence="1">
    <location>
        <begin position="36"/>
        <end position="519"/>
    </location>
</feature>
<dbReference type="Proteomes" id="UP000284057">
    <property type="component" value="Unassembled WGS sequence"/>
</dbReference>
<keyword evidence="4" id="KW-1185">Reference proteome</keyword>
<evidence type="ECO:0000256" key="1">
    <source>
        <dbReference type="SAM" id="SignalP"/>
    </source>
</evidence>
<evidence type="ECO:0000313" key="3">
    <source>
        <dbReference type="EMBL" id="RIQ13641.1"/>
    </source>
</evidence>
<organism evidence="3 4">
    <name type="scientific">Jiangella rhizosphaerae</name>
    <dbReference type="NCBI Taxonomy" id="2293569"/>
    <lineage>
        <taxon>Bacteria</taxon>
        <taxon>Bacillati</taxon>
        <taxon>Actinomycetota</taxon>
        <taxon>Actinomycetes</taxon>
        <taxon>Jiangellales</taxon>
        <taxon>Jiangellaceae</taxon>
        <taxon>Jiangella</taxon>
    </lineage>
</organism>
<accession>A0A418KIS7</accession>
<dbReference type="InterPro" id="IPR024655">
    <property type="entry name" value="Asl1_glyco_hydro_catalytic"/>
</dbReference>
<proteinExistence type="predicted"/>
<dbReference type="Gene3D" id="3.20.20.80">
    <property type="entry name" value="Glycosidases"/>
    <property type="match status" value="1"/>
</dbReference>